<keyword evidence="2" id="KW-1133">Transmembrane helix</keyword>
<keyword evidence="4" id="KW-1185">Reference proteome</keyword>
<dbReference type="EMBL" id="WBZJ01000002">
    <property type="protein sequence ID" value="KAB3520946.1"/>
    <property type="molecule type" value="Genomic_DNA"/>
</dbReference>
<organism evidence="3 4">
    <name type="scientific">Corynebacterium zhongnanshanii</name>
    <dbReference type="NCBI Taxonomy" id="2768834"/>
    <lineage>
        <taxon>Bacteria</taxon>
        <taxon>Bacillati</taxon>
        <taxon>Actinomycetota</taxon>
        <taxon>Actinomycetes</taxon>
        <taxon>Mycobacteriales</taxon>
        <taxon>Corynebacteriaceae</taxon>
        <taxon>Corynebacterium</taxon>
    </lineage>
</organism>
<dbReference type="Proteomes" id="UP000436181">
    <property type="component" value="Unassembled WGS sequence"/>
</dbReference>
<evidence type="ECO:0000256" key="2">
    <source>
        <dbReference type="SAM" id="Phobius"/>
    </source>
</evidence>
<dbReference type="RefSeq" id="WP_151844470.1">
    <property type="nucleotide sequence ID" value="NZ_WBZJ01000002.1"/>
</dbReference>
<proteinExistence type="predicted"/>
<evidence type="ECO:0000313" key="4">
    <source>
        <dbReference type="Proteomes" id="UP000436181"/>
    </source>
</evidence>
<keyword evidence="2" id="KW-0812">Transmembrane</keyword>
<feature type="transmembrane region" description="Helical" evidence="2">
    <location>
        <begin position="116"/>
        <end position="137"/>
    </location>
</feature>
<dbReference type="InterPro" id="IPR025327">
    <property type="entry name" value="DUF4233"/>
</dbReference>
<feature type="transmembrane region" description="Helical" evidence="2">
    <location>
        <begin position="45"/>
        <end position="65"/>
    </location>
</feature>
<evidence type="ECO:0000256" key="1">
    <source>
        <dbReference type="SAM" id="MobiDB-lite"/>
    </source>
</evidence>
<dbReference type="Pfam" id="PF14017">
    <property type="entry name" value="DUF4233"/>
    <property type="match status" value="1"/>
</dbReference>
<gene>
    <name evidence="3" type="ORF">F8377_06835</name>
</gene>
<protein>
    <submittedName>
        <fullName evidence="3">DUF4233 domain-containing protein</fullName>
    </submittedName>
</protein>
<keyword evidence="2" id="KW-0472">Membrane</keyword>
<accession>A0ABQ6VF78</accession>
<feature type="transmembrane region" description="Helical" evidence="2">
    <location>
        <begin position="77"/>
        <end position="96"/>
    </location>
</feature>
<sequence>MKEHNKPEGPAQEPQGSAARPDDAQMGPLGPGHELENDPMKGVRGVMAGAHILEAIVILLVLTVITRVEPDVNATTVKVTYVSVLGVLMILAAFIQRAKWADPVNIGLQVLAVAGFFVHPSMGFVGLLFAATWWYIYHLRRNMKERMRRGLLPAQHV</sequence>
<reference evidence="3 4" key="1">
    <citation type="submission" date="2019-10" db="EMBL/GenBank/DDBJ databases">
        <title>Corynebacterium sp novel species isolated from the respiratory tract of Marmot.</title>
        <authorList>
            <person name="Zhang G."/>
        </authorList>
    </citation>
    <scope>NUCLEOTIDE SEQUENCE [LARGE SCALE GENOMIC DNA]</scope>
    <source>
        <strain evidence="3 4">336</strain>
    </source>
</reference>
<evidence type="ECO:0000313" key="3">
    <source>
        <dbReference type="EMBL" id="KAB3520946.1"/>
    </source>
</evidence>
<feature type="region of interest" description="Disordered" evidence="1">
    <location>
        <begin position="1"/>
        <end position="35"/>
    </location>
</feature>
<name>A0ABQ6VF78_9CORY</name>
<comment type="caution">
    <text evidence="3">The sequence shown here is derived from an EMBL/GenBank/DDBJ whole genome shotgun (WGS) entry which is preliminary data.</text>
</comment>